<dbReference type="Gene3D" id="3.40.50.300">
    <property type="entry name" value="P-loop containing nucleotide triphosphate hydrolases"/>
    <property type="match status" value="1"/>
</dbReference>
<keyword evidence="4 11" id="KW-0547">Nucleotide-binding</keyword>
<dbReference type="Proteomes" id="UP000217790">
    <property type="component" value="Unassembled WGS sequence"/>
</dbReference>
<evidence type="ECO:0000313" key="14">
    <source>
        <dbReference type="EMBL" id="PBK86639.1"/>
    </source>
</evidence>
<gene>
    <name evidence="14" type="ORF">ARMGADRAFT_1169088</name>
</gene>
<comment type="cofactor">
    <cofactor evidence="1">
        <name>Mg(2+)</name>
        <dbReference type="ChEBI" id="CHEBI:18420"/>
    </cofactor>
</comment>
<feature type="region of interest" description="Disordered" evidence="13">
    <location>
        <begin position="1"/>
        <end position="20"/>
    </location>
</feature>
<dbReference type="CDD" id="cd00066">
    <property type="entry name" value="G-alpha"/>
    <property type="match status" value="1"/>
</dbReference>
<feature type="binding site" evidence="11">
    <location>
        <begin position="43"/>
        <end position="48"/>
    </location>
    <ligand>
        <name>GTP</name>
        <dbReference type="ChEBI" id="CHEBI:37565"/>
    </ligand>
</feature>
<proteinExistence type="predicted"/>
<dbReference type="GO" id="GO:0001664">
    <property type="term" value="F:G protein-coupled receptor binding"/>
    <property type="evidence" value="ECO:0007669"/>
    <property type="project" value="TreeGrafter"/>
</dbReference>
<keyword evidence="8" id="KW-0564">Palmitate</keyword>
<feature type="binding site" evidence="12">
    <location>
        <position position="47"/>
    </location>
    <ligand>
        <name>Mg(2+)</name>
        <dbReference type="ChEBI" id="CHEBI:18420"/>
    </ligand>
</feature>
<protein>
    <submittedName>
        <fullName evidence="14">Guanine nucleotide binding protein, alpha subunit</fullName>
    </submittedName>
</protein>
<evidence type="ECO:0000313" key="15">
    <source>
        <dbReference type="Proteomes" id="UP000217790"/>
    </source>
</evidence>
<dbReference type="FunCoup" id="A0A2H3CU90">
    <property type="interactions" value="157"/>
</dbReference>
<dbReference type="Gene3D" id="1.10.400.10">
    <property type="entry name" value="GI Alpha 1, domain 2-like"/>
    <property type="match status" value="1"/>
</dbReference>
<evidence type="ECO:0000256" key="4">
    <source>
        <dbReference type="ARBA" id="ARBA00022741"/>
    </source>
</evidence>
<dbReference type="GO" id="GO:0005525">
    <property type="term" value="F:GTP binding"/>
    <property type="evidence" value="ECO:0007669"/>
    <property type="project" value="UniProtKB-KW"/>
</dbReference>
<dbReference type="Pfam" id="PF00503">
    <property type="entry name" value="G-alpha"/>
    <property type="match status" value="1"/>
</dbReference>
<dbReference type="PRINTS" id="PR00318">
    <property type="entry name" value="GPROTEINA"/>
</dbReference>
<dbReference type="InterPro" id="IPR001019">
    <property type="entry name" value="Gprotein_alpha_su"/>
</dbReference>
<name>A0A2H3CU90_ARMGA</name>
<dbReference type="GO" id="GO:0007189">
    <property type="term" value="P:adenylate cyclase-activating G protein-coupled receptor signaling pathway"/>
    <property type="evidence" value="ECO:0007669"/>
    <property type="project" value="TreeGrafter"/>
</dbReference>
<dbReference type="InterPro" id="IPR027417">
    <property type="entry name" value="P-loop_NTPase"/>
</dbReference>
<accession>A0A2H3CU90</accession>
<evidence type="ECO:0000256" key="13">
    <source>
        <dbReference type="SAM" id="MobiDB-lite"/>
    </source>
</evidence>
<evidence type="ECO:0000256" key="8">
    <source>
        <dbReference type="ARBA" id="ARBA00023139"/>
    </source>
</evidence>
<keyword evidence="5" id="KW-0378">Hydrolase</keyword>
<dbReference type="GO" id="GO:0032502">
    <property type="term" value="P:developmental process"/>
    <property type="evidence" value="ECO:0007669"/>
    <property type="project" value="UniProtKB-ARBA"/>
</dbReference>
<dbReference type="InParanoid" id="A0A2H3CU90"/>
<dbReference type="STRING" id="47427.A0A2H3CU90"/>
<evidence type="ECO:0000256" key="5">
    <source>
        <dbReference type="ARBA" id="ARBA00022801"/>
    </source>
</evidence>
<keyword evidence="6 12" id="KW-0460">Magnesium</keyword>
<evidence type="ECO:0000256" key="7">
    <source>
        <dbReference type="ARBA" id="ARBA00023134"/>
    </source>
</evidence>
<dbReference type="OMA" id="TCAINTK"/>
<dbReference type="OrthoDB" id="5817230at2759"/>
<dbReference type="SUPFAM" id="SSF47895">
    <property type="entry name" value="Transducin (alpha subunit), insertion domain"/>
    <property type="match status" value="1"/>
</dbReference>
<organism evidence="14 15">
    <name type="scientific">Armillaria gallica</name>
    <name type="common">Bulbous honey fungus</name>
    <name type="synonym">Armillaria bulbosa</name>
    <dbReference type="NCBI Taxonomy" id="47427"/>
    <lineage>
        <taxon>Eukaryota</taxon>
        <taxon>Fungi</taxon>
        <taxon>Dikarya</taxon>
        <taxon>Basidiomycota</taxon>
        <taxon>Agaricomycotina</taxon>
        <taxon>Agaricomycetes</taxon>
        <taxon>Agaricomycetidae</taxon>
        <taxon>Agaricales</taxon>
        <taxon>Marasmiineae</taxon>
        <taxon>Physalacriaceae</taxon>
        <taxon>Armillaria</taxon>
    </lineage>
</organism>
<dbReference type="EMBL" id="KZ293683">
    <property type="protein sequence ID" value="PBK86639.1"/>
    <property type="molecule type" value="Genomic_DNA"/>
</dbReference>
<dbReference type="GO" id="GO:0003924">
    <property type="term" value="F:GTPase activity"/>
    <property type="evidence" value="ECO:0007669"/>
    <property type="project" value="InterPro"/>
</dbReference>
<evidence type="ECO:0000256" key="2">
    <source>
        <dbReference type="ARBA" id="ARBA00022707"/>
    </source>
</evidence>
<evidence type="ECO:0000256" key="11">
    <source>
        <dbReference type="PIRSR" id="PIRSR601019-1"/>
    </source>
</evidence>
<keyword evidence="9" id="KW-0807">Transducer</keyword>
<dbReference type="GO" id="GO:0031683">
    <property type="term" value="F:G-protein beta/gamma-subunit complex binding"/>
    <property type="evidence" value="ECO:0007669"/>
    <property type="project" value="InterPro"/>
</dbReference>
<evidence type="ECO:0000256" key="10">
    <source>
        <dbReference type="ARBA" id="ARBA00023288"/>
    </source>
</evidence>
<evidence type="ECO:0000256" key="1">
    <source>
        <dbReference type="ARBA" id="ARBA00001946"/>
    </source>
</evidence>
<dbReference type="SUPFAM" id="SSF52540">
    <property type="entry name" value="P-loop containing nucleoside triphosphate hydrolases"/>
    <property type="match status" value="1"/>
</dbReference>
<sequence>MGNSASQSDKEKKARSDLIDKQLEDDRRKFKQECKVLLLGTEESGKSTIVRQMKVLHQGGFTPQELDSYRGTVYRNVLESAQATVQAMRKIGVDCENYSNRVLAEKILDYRLDETTAFTLSPEMADAIHQLWQDPIISLMMEEHSSEFHIMDSASYFFTEVLRIGAPAYRPTETDVLRARVKMTGITETRFNMGQLQIRMVEVGRQRSERRKWIHCFESVTSIIFCTALSEYDQVLLEERNQNRMTESLVLFESIDVFKVKLSRVPLGRYFPEYTGGNDINKAAKYILWRFMQANRARLSVYPHLTKFTDTTNVRLVSVTVKETVLLNALKDSNVLKHNGDSFL</sequence>
<dbReference type="FunFam" id="3.40.50.300:FF:000720">
    <property type="entry name" value="Guanine nucleotide-binding protein G(k) subunit alpha"/>
    <property type="match status" value="1"/>
</dbReference>
<keyword evidence="3 12" id="KW-0479">Metal-binding</keyword>
<keyword evidence="7 11" id="KW-0342">GTP-binding</keyword>
<evidence type="ECO:0000256" key="6">
    <source>
        <dbReference type="ARBA" id="ARBA00022842"/>
    </source>
</evidence>
<keyword evidence="15" id="KW-1185">Reference proteome</keyword>
<feature type="binding site" evidence="11">
    <location>
        <begin position="152"/>
        <end position="153"/>
    </location>
    <ligand>
        <name>GTP</name>
        <dbReference type="ChEBI" id="CHEBI:37565"/>
    </ligand>
</feature>
<dbReference type="SMART" id="SM00275">
    <property type="entry name" value="G_alpha"/>
    <property type="match status" value="1"/>
</dbReference>
<dbReference type="GO" id="GO:0046872">
    <property type="term" value="F:metal ion binding"/>
    <property type="evidence" value="ECO:0007669"/>
    <property type="project" value="UniProtKB-KW"/>
</dbReference>
<dbReference type="PANTHER" id="PTHR10218">
    <property type="entry name" value="GTP-BINDING PROTEIN ALPHA SUBUNIT"/>
    <property type="match status" value="1"/>
</dbReference>
<evidence type="ECO:0000256" key="12">
    <source>
        <dbReference type="PIRSR" id="PIRSR601019-2"/>
    </source>
</evidence>
<keyword evidence="10" id="KW-0449">Lipoprotein</keyword>
<reference evidence="15" key="1">
    <citation type="journal article" date="2017" name="Nat. Ecol. Evol.">
        <title>Genome expansion and lineage-specific genetic innovations in the forest pathogenic fungi Armillaria.</title>
        <authorList>
            <person name="Sipos G."/>
            <person name="Prasanna A.N."/>
            <person name="Walter M.C."/>
            <person name="O'Connor E."/>
            <person name="Balint B."/>
            <person name="Krizsan K."/>
            <person name="Kiss B."/>
            <person name="Hess J."/>
            <person name="Varga T."/>
            <person name="Slot J."/>
            <person name="Riley R."/>
            <person name="Boka B."/>
            <person name="Rigling D."/>
            <person name="Barry K."/>
            <person name="Lee J."/>
            <person name="Mihaltcheva S."/>
            <person name="LaButti K."/>
            <person name="Lipzen A."/>
            <person name="Waldron R."/>
            <person name="Moloney N.M."/>
            <person name="Sperisen C."/>
            <person name="Kredics L."/>
            <person name="Vagvoelgyi C."/>
            <person name="Patrignani A."/>
            <person name="Fitzpatrick D."/>
            <person name="Nagy I."/>
            <person name="Doyle S."/>
            <person name="Anderson J.B."/>
            <person name="Grigoriev I.V."/>
            <person name="Gueldener U."/>
            <person name="Muensterkoetter M."/>
            <person name="Nagy L.G."/>
        </authorList>
    </citation>
    <scope>NUCLEOTIDE SEQUENCE [LARGE SCALE GENOMIC DNA]</scope>
    <source>
        <strain evidence="15">Ar21-2</strain>
    </source>
</reference>
<dbReference type="GO" id="GO:0005737">
    <property type="term" value="C:cytoplasm"/>
    <property type="evidence" value="ECO:0007669"/>
    <property type="project" value="TreeGrafter"/>
</dbReference>
<dbReference type="PROSITE" id="PS51882">
    <property type="entry name" value="G_ALPHA"/>
    <property type="match status" value="1"/>
</dbReference>
<dbReference type="PANTHER" id="PTHR10218:SF369">
    <property type="entry name" value="GUANINE NUCLEOTIDE-BINDING PROTEIN ALPHA-2 SUBUNIT"/>
    <property type="match status" value="1"/>
</dbReference>
<keyword evidence="2" id="KW-0519">Myristate</keyword>
<dbReference type="InterPro" id="IPR011025">
    <property type="entry name" value="GproteinA_insert"/>
</dbReference>
<feature type="compositionally biased region" description="Basic and acidic residues" evidence="13">
    <location>
        <begin position="8"/>
        <end position="20"/>
    </location>
</feature>
<dbReference type="FunFam" id="1.10.400.10:FF:000007">
    <property type="entry name" value="Guanine nucleotide-binding protein subunit alpha"/>
    <property type="match status" value="1"/>
</dbReference>
<dbReference type="AlphaFoldDB" id="A0A2H3CU90"/>
<evidence type="ECO:0000256" key="3">
    <source>
        <dbReference type="ARBA" id="ARBA00022723"/>
    </source>
</evidence>
<evidence type="ECO:0000256" key="9">
    <source>
        <dbReference type="ARBA" id="ARBA00023224"/>
    </source>
</evidence>
<dbReference type="GO" id="GO:0005834">
    <property type="term" value="C:heterotrimeric G-protein complex"/>
    <property type="evidence" value="ECO:0007669"/>
    <property type="project" value="TreeGrafter"/>
</dbReference>